<dbReference type="EMBL" id="LR746274">
    <property type="protein sequence ID" value="CAA7405372.1"/>
    <property type="molecule type" value="Genomic_DNA"/>
</dbReference>
<feature type="compositionally biased region" description="Low complexity" evidence="7">
    <location>
        <begin position="167"/>
        <end position="183"/>
    </location>
</feature>
<dbReference type="GO" id="GO:0005634">
    <property type="term" value="C:nucleus"/>
    <property type="evidence" value="ECO:0007669"/>
    <property type="project" value="UniProtKB-SubCell"/>
</dbReference>
<feature type="compositionally biased region" description="Low complexity" evidence="7">
    <location>
        <begin position="294"/>
        <end position="310"/>
    </location>
</feature>
<dbReference type="Proteomes" id="UP000663760">
    <property type="component" value="Chromosome 11"/>
</dbReference>
<feature type="compositionally biased region" description="Low complexity" evidence="7">
    <location>
        <begin position="230"/>
        <end position="241"/>
    </location>
</feature>
<dbReference type="FunFam" id="1.20.5.170:FF:000036">
    <property type="entry name" value="ABSCISIC ACID-INSENSITIVE 5-like protein 2"/>
    <property type="match status" value="1"/>
</dbReference>
<sequence>MASCASPSTAAESKAARFDGAVEAAGAAATQEEHQHREGSPAAAEKQHPMARQSSLLSLTLDEIQSTMCEPGKNFGSMNMDEFLTNIWTAEEGSAMASVKEGGGVAGGAPAAAACREGAWDPKDHAPPVALHRQGSVSLPPTLCRKTVDEVWSEIQRDHGHHHHQQDGPAAAAAPSQQQYQQSGIVPRQTTFGEMTLEDFLIKAGVVREGGCIPCSSPQRLSPFSLPTSQQQQQQPEQQNQYGGFPMVGMGYGDHHRNPAADGVFHSFPQRRYQQQVPVGNGYAGGGGGGGRTNNGRARVGSPGSPVSSDGFGGQWAQVGGDGSRADGGGGATGGATGPTGRKRVVDGPVDRVFERRQRRMIKNRESAARSRARKQAYTVELETELNQLKEENARLQEEQSTQSPADTKVNACVTQRSPPPPPTPRMH</sequence>
<evidence type="ECO:0000313" key="9">
    <source>
        <dbReference type="EMBL" id="CAA7405372.1"/>
    </source>
</evidence>
<evidence type="ECO:0000256" key="2">
    <source>
        <dbReference type="ARBA" id="ARBA00022682"/>
    </source>
</evidence>
<dbReference type="SMART" id="SM00338">
    <property type="entry name" value="BRLZ"/>
    <property type="match status" value="1"/>
</dbReference>
<dbReference type="Pfam" id="PF00170">
    <property type="entry name" value="bZIP_1"/>
    <property type="match status" value="1"/>
</dbReference>
<keyword evidence="5" id="KW-0804">Transcription</keyword>
<feature type="region of interest" description="Disordered" evidence="7">
    <location>
        <begin position="22"/>
        <end position="51"/>
    </location>
</feature>
<feature type="region of interest" description="Disordered" evidence="7">
    <location>
        <begin position="156"/>
        <end position="184"/>
    </location>
</feature>
<dbReference type="PANTHER" id="PTHR22952:SF175">
    <property type="entry name" value="PROTEIN ABSCISIC ACID-INSENSITIVE 5"/>
    <property type="match status" value="1"/>
</dbReference>
<evidence type="ECO:0000256" key="4">
    <source>
        <dbReference type="ARBA" id="ARBA00023125"/>
    </source>
</evidence>
<name>A0A7I8L6G4_SPIIN</name>
<dbReference type="PROSITE" id="PS50217">
    <property type="entry name" value="BZIP"/>
    <property type="match status" value="1"/>
</dbReference>
<organism evidence="9 10">
    <name type="scientific">Spirodela intermedia</name>
    <name type="common">Intermediate duckweed</name>
    <dbReference type="NCBI Taxonomy" id="51605"/>
    <lineage>
        <taxon>Eukaryota</taxon>
        <taxon>Viridiplantae</taxon>
        <taxon>Streptophyta</taxon>
        <taxon>Embryophyta</taxon>
        <taxon>Tracheophyta</taxon>
        <taxon>Spermatophyta</taxon>
        <taxon>Magnoliopsida</taxon>
        <taxon>Liliopsida</taxon>
        <taxon>Araceae</taxon>
        <taxon>Lemnoideae</taxon>
        <taxon>Spirodela</taxon>
    </lineage>
</organism>
<comment type="subcellular location">
    <subcellularLocation>
        <location evidence="1">Nucleus</location>
    </subcellularLocation>
</comment>
<evidence type="ECO:0000313" key="10">
    <source>
        <dbReference type="Proteomes" id="UP000663760"/>
    </source>
</evidence>
<feature type="region of interest" description="Disordered" evidence="7">
    <location>
        <begin position="278"/>
        <end position="350"/>
    </location>
</feature>
<feature type="compositionally biased region" description="Basic and acidic residues" evidence="7">
    <location>
        <begin position="389"/>
        <end position="398"/>
    </location>
</feature>
<evidence type="ECO:0000256" key="3">
    <source>
        <dbReference type="ARBA" id="ARBA00023015"/>
    </source>
</evidence>
<dbReference type="PROSITE" id="PS00036">
    <property type="entry name" value="BZIP_BASIC"/>
    <property type="match status" value="1"/>
</dbReference>
<dbReference type="AlphaFoldDB" id="A0A7I8L6G4"/>
<evidence type="ECO:0000259" key="8">
    <source>
        <dbReference type="PROSITE" id="PS50217"/>
    </source>
</evidence>
<proteinExistence type="predicted"/>
<reference evidence="9" key="1">
    <citation type="submission" date="2020-02" db="EMBL/GenBank/DDBJ databases">
        <authorList>
            <person name="Scholz U."/>
            <person name="Mascher M."/>
            <person name="Fiebig A."/>
        </authorList>
    </citation>
    <scope>NUCLEOTIDE SEQUENCE</scope>
</reference>
<dbReference type="GO" id="GO:0045893">
    <property type="term" value="P:positive regulation of DNA-templated transcription"/>
    <property type="evidence" value="ECO:0007669"/>
    <property type="project" value="InterPro"/>
</dbReference>
<protein>
    <recommendedName>
        <fullName evidence="8">BZIP domain-containing protein</fullName>
    </recommendedName>
</protein>
<dbReference type="GO" id="GO:0003677">
    <property type="term" value="F:DNA binding"/>
    <property type="evidence" value="ECO:0007669"/>
    <property type="project" value="UniProtKB-KW"/>
</dbReference>
<dbReference type="GO" id="GO:0003700">
    <property type="term" value="F:DNA-binding transcription factor activity"/>
    <property type="evidence" value="ECO:0007669"/>
    <property type="project" value="InterPro"/>
</dbReference>
<dbReference type="InterPro" id="IPR004827">
    <property type="entry name" value="bZIP"/>
</dbReference>
<keyword evidence="3" id="KW-0805">Transcription regulation</keyword>
<keyword evidence="10" id="KW-1185">Reference proteome</keyword>
<feature type="compositionally biased region" description="Gly residues" evidence="7">
    <location>
        <begin position="282"/>
        <end position="293"/>
    </location>
</feature>
<dbReference type="InterPro" id="IPR046347">
    <property type="entry name" value="bZIP_sf"/>
</dbReference>
<dbReference type="SUPFAM" id="SSF57959">
    <property type="entry name" value="Leucine zipper domain"/>
    <property type="match status" value="1"/>
</dbReference>
<keyword evidence="6" id="KW-0539">Nucleus</keyword>
<feature type="domain" description="BZIP" evidence="8">
    <location>
        <begin position="354"/>
        <end position="399"/>
    </location>
</feature>
<dbReference type="OrthoDB" id="644067at2759"/>
<gene>
    <name evidence="9" type="ORF">SI8410_11016050</name>
</gene>
<evidence type="ECO:0000256" key="6">
    <source>
        <dbReference type="ARBA" id="ARBA00023242"/>
    </source>
</evidence>
<feature type="compositionally biased region" description="Pro residues" evidence="7">
    <location>
        <begin position="418"/>
        <end position="428"/>
    </location>
</feature>
<dbReference type="PANTHER" id="PTHR22952">
    <property type="entry name" value="CAMP-RESPONSE ELEMENT BINDING PROTEIN-RELATED"/>
    <property type="match status" value="1"/>
</dbReference>
<dbReference type="CDD" id="cd14707">
    <property type="entry name" value="bZIP_plant_BZIP46"/>
    <property type="match status" value="1"/>
</dbReference>
<dbReference type="Gene3D" id="1.20.5.170">
    <property type="match status" value="1"/>
</dbReference>
<dbReference type="InterPro" id="IPR043452">
    <property type="entry name" value="BZIP46-like"/>
</dbReference>
<evidence type="ECO:0000256" key="7">
    <source>
        <dbReference type="SAM" id="MobiDB-lite"/>
    </source>
</evidence>
<keyword evidence="4" id="KW-0238">DNA-binding</keyword>
<accession>A0A7I8L6G4</accession>
<evidence type="ECO:0000256" key="1">
    <source>
        <dbReference type="ARBA" id="ARBA00004123"/>
    </source>
</evidence>
<feature type="compositionally biased region" description="Gly residues" evidence="7">
    <location>
        <begin position="320"/>
        <end position="338"/>
    </location>
</feature>
<feature type="region of interest" description="Disordered" evidence="7">
    <location>
        <begin position="223"/>
        <end position="242"/>
    </location>
</feature>
<evidence type="ECO:0000256" key="5">
    <source>
        <dbReference type="ARBA" id="ARBA00023163"/>
    </source>
</evidence>
<keyword evidence="2" id="KW-0938">Abscisic acid signaling pathway</keyword>
<dbReference type="GO" id="GO:0009738">
    <property type="term" value="P:abscisic acid-activated signaling pathway"/>
    <property type="evidence" value="ECO:0007669"/>
    <property type="project" value="UniProtKB-KW"/>
</dbReference>
<feature type="region of interest" description="Disordered" evidence="7">
    <location>
        <begin position="389"/>
        <end position="428"/>
    </location>
</feature>